<organism evidence="10 11">
    <name type="scientific">Lodderomyces beijingensis</name>
    <dbReference type="NCBI Taxonomy" id="1775926"/>
    <lineage>
        <taxon>Eukaryota</taxon>
        <taxon>Fungi</taxon>
        <taxon>Dikarya</taxon>
        <taxon>Ascomycota</taxon>
        <taxon>Saccharomycotina</taxon>
        <taxon>Pichiomycetes</taxon>
        <taxon>Debaryomycetaceae</taxon>
        <taxon>Candida/Lodderomyces clade</taxon>
        <taxon>Lodderomyces</taxon>
    </lineage>
</organism>
<name>A0ABP0ZNF3_9ASCO</name>
<accession>A0ABP0ZNF3</accession>
<evidence type="ECO:0000256" key="4">
    <source>
        <dbReference type="ARBA" id="ARBA00022272"/>
    </source>
</evidence>
<feature type="domain" description="N-(5'phosphoribosyl) anthranilate isomerase (PRAI)" evidence="9">
    <location>
        <begin position="72"/>
        <end position="237"/>
    </location>
</feature>
<keyword evidence="6" id="KW-0822">Tryptophan biosynthesis</keyword>
<keyword evidence="8" id="KW-0413">Isomerase</keyword>
<evidence type="ECO:0000256" key="2">
    <source>
        <dbReference type="ARBA" id="ARBA00007571"/>
    </source>
</evidence>
<dbReference type="GeneID" id="92208155"/>
<evidence type="ECO:0000256" key="5">
    <source>
        <dbReference type="ARBA" id="ARBA00022605"/>
    </source>
</evidence>
<dbReference type="EMBL" id="OZ022407">
    <property type="protein sequence ID" value="CAK9438735.1"/>
    <property type="molecule type" value="Genomic_DNA"/>
</dbReference>
<comment type="similarity">
    <text evidence="2">Belongs to the TrpF family.</text>
</comment>
<dbReference type="PANTHER" id="PTHR42894:SF1">
    <property type="entry name" value="N-(5'-PHOSPHORIBOSYL)ANTHRANILATE ISOMERASE"/>
    <property type="match status" value="1"/>
</dbReference>
<reference evidence="10 11" key="1">
    <citation type="submission" date="2024-03" db="EMBL/GenBank/DDBJ databases">
        <authorList>
            <person name="Brejova B."/>
        </authorList>
    </citation>
    <scope>NUCLEOTIDE SEQUENCE [LARGE SCALE GENOMIC DNA]</scope>
    <source>
        <strain evidence="10 11">CBS 14171</strain>
    </source>
</reference>
<dbReference type="HAMAP" id="MF_00135">
    <property type="entry name" value="PRAI"/>
    <property type="match status" value="1"/>
</dbReference>
<evidence type="ECO:0000256" key="1">
    <source>
        <dbReference type="ARBA" id="ARBA00004664"/>
    </source>
</evidence>
<evidence type="ECO:0000256" key="7">
    <source>
        <dbReference type="ARBA" id="ARBA00023141"/>
    </source>
</evidence>
<keyword evidence="11" id="KW-1185">Reference proteome</keyword>
<dbReference type="EC" id="5.3.1.24" evidence="3"/>
<dbReference type="RefSeq" id="XP_066829897.1">
    <property type="nucleotide sequence ID" value="XM_066973015.1"/>
</dbReference>
<dbReference type="Pfam" id="PF00697">
    <property type="entry name" value="PRAI"/>
    <property type="match status" value="1"/>
</dbReference>
<evidence type="ECO:0000313" key="10">
    <source>
        <dbReference type="EMBL" id="CAK9438735.1"/>
    </source>
</evidence>
<dbReference type="PANTHER" id="PTHR42894">
    <property type="entry name" value="N-(5'-PHOSPHORIBOSYL)ANTHRANILATE ISOMERASE"/>
    <property type="match status" value="1"/>
</dbReference>
<evidence type="ECO:0000256" key="8">
    <source>
        <dbReference type="ARBA" id="ARBA00023235"/>
    </source>
</evidence>
<evidence type="ECO:0000259" key="9">
    <source>
        <dbReference type="Pfam" id="PF00697"/>
    </source>
</evidence>
<dbReference type="InterPro" id="IPR044643">
    <property type="entry name" value="TrpF_fam"/>
</dbReference>
<keyword evidence="7" id="KW-0057">Aromatic amino acid biosynthesis</keyword>
<dbReference type="InterPro" id="IPR013785">
    <property type="entry name" value="Aldolase_TIM"/>
</dbReference>
<comment type="pathway">
    <text evidence="1">Amino-acid biosynthesis; L-tryptophan biosynthesis; L-tryptophan from chorismate: step 3/5.</text>
</comment>
<proteinExistence type="inferred from homology"/>
<dbReference type="CDD" id="cd00405">
    <property type="entry name" value="PRAI"/>
    <property type="match status" value="1"/>
</dbReference>
<dbReference type="InterPro" id="IPR011060">
    <property type="entry name" value="RibuloseP-bd_barrel"/>
</dbReference>
<dbReference type="Proteomes" id="UP001497383">
    <property type="component" value="Chromosome 3"/>
</dbReference>
<sequence length="243" mass="26889">MKLVKICGLQTTKAAETAILNGADFVGCILVPNRTRTIANDVAIQISNLAHHRRPKSISQIINDINSHNFTTAESYFEYIKSEIVENGPFIVGVFRNQSMSHVLQSAKELQLDFIQLHGDEDKMEWIEKFTDAGFGVVPRYVIPRDVEQLKSDTAKMMEMGALCLPLVDSDQGGEGKLIDWDYVSDNLGFTRVLLAGGLNPDNISDTKRVNNVIGYDVSGGVETDGEKDLVKITRFIVKGKAL</sequence>
<gene>
    <name evidence="10" type="ORF">LODBEIA_P29590</name>
</gene>
<evidence type="ECO:0000256" key="6">
    <source>
        <dbReference type="ARBA" id="ARBA00022822"/>
    </source>
</evidence>
<keyword evidence="5" id="KW-0028">Amino-acid biosynthesis</keyword>
<dbReference type="Gene3D" id="3.20.20.70">
    <property type="entry name" value="Aldolase class I"/>
    <property type="match status" value="1"/>
</dbReference>
<evidence type="ECO:0000313" key="11">
    <source>
        <dbReference type="Proteomes" id="UP001497383"/>
    </source>
</evidence>
<dbReference type="SUPFAM" id="SSF51366">
    <property type="entry name" value="Ribulose-phoshate binding barrel"/>
    <property type="match status" value="1"/>
</dbReference>
<dbReference type="InterPro" id="IPR001240">
    <property type="entry name" value="PRAI_dom"/>
</dbReference>
<protein>
    <recommendedName>
        <fullName evidence="4">N-(5'-phosphoribosyl)anthranilate isomerase</fullName>
        <ecNumber evidence="3">5.3.1.24</ecNumber>
    </recommendedName>
</protein>
<evidence type="ECO:0000256" key="3">
    <source>
        <dbReference type="ARBA" id="ARBA00012572"/>
    </source>
</evidence>